<keyword evidence="5" id="KW-1185">Reference proteome</keyword>
<dbReference type="SUPFAM" id="SSF53850">
    <property type="entry name" value="Periplasmic binding protein-like II"/>
    <property type="match status" value="2"/>
</dbReference>
<reference evidence="4" key="1">
    <citation type="submission" date="2021-01" db="EMBL/GenBank/DDBJ databases">
        <title>Genome public.</title>
        <authorList>
            <person name="Liu C."/>
            <person name="Sun Q."/>
        </authorList>
    </citation>
    <scope>NUCLEOTIDE SEQUENCE</scope>
    <source>
        <strain evidence="4">YIM B02565</strain>
    </source>
</reference>
<dbReference type="Gene3D" id="3.40.190.10">
    <property type="entry name" value="Periplasmic binding protein-like II"/>
    <property type="match status" value="4"/>
</dbReference>
<dbReference type="EMBL" id="JAESWA010000015">
    <property type="protein sequence ID" value="MBL4930726.1"/>
    <property type="molecule type" value="Genomic_DNA"/>
</dbReference>
<evidence type="ECO:0000313" key="5">
    <source>
        <dbReference type="Proteomes" id="UP000623681"/>
    </source>
</evidence>
<dbReference type="InterPro" id="IPR001638">
    <property type="entry name" value="Solute-binding_3/MltF_N"/>
</dbReference>
<dbReference type="InterPro" id="IPR043128">
    <property type="entry name" value="Rev_trsase/Diguanyl_cyclase"/>
</dbReference>
<dbReference type="PANTHER" id="PTHR35936">
    <property type="entry name" value="MEMBRANE-BOUND LYTIC MUREIN TRANSGLYCOSYLASE F"/>
    <property type="match status" value="1"/>
</dbReference>
<gene>
    <name evidence="4" type="ORF">JK634_02830</name>
</gene>
<dbReference type="PANTHER" id="PTHR35936:SF19">
    <property type="entry name" value="AMINO-ACID-BINDING PROTEIN YXEM-RELATED"/>
    <property type="match status" value="1"/>
</dbReference>
<keyword evidence="2" id="KW-1133">Transmembrane helix</keyword>
<dbReference type="CDD" id="cd01949">
    <property type="entry name" value="GGDEF"/>
    <property type="match status" value="1"/>
</dbReference>
<name>A0A937FFZ4_9CLOT</name>
<evidence type="ECO:0000256" key="2">
    <source>
        <dbReference type="SAM" id="Phobius"/>
    </source>
</evidence>
<dbReference type="Pfam" id="PF00990">
    <property type="entry name" value="GGDEF"/>
    <property type="match status" value="1"/>
</dbReference>
<feature type="transmembrane region" description="Helical" evidence="2">
    <location>
        <begin position="7"/>
        <end position="27"/>
    </location>
</feature>
<evidence type="ECO:0000256" key="1">
    <source>
        <dbReference type="ARBA" id="ARBA00022729"/>
    </source>
</evidence>
<organism evidence="4 5">
    <name type="scientific">Clostridium paridis</name>
    <dbReference type="NCBI Taxonomy" id="2803863"/>
    <lineage>
        <taxon>Bacteria</taxon>
        <taxon>Bacillati</taxon>
        <taxon>Bacillota</taxon>
        <taxon>Clostridia</taxon>
        <taxon>Eubacteriales</taxon>
        <taxon>Clostridiaceae</taxon>
        <taxon>Clostridium</taxon>
    </lineage>
</organism>
<comment type="caution">
    <text evidence="4">The sequence shown here is derived from an EMBL/GenBank/DDBJ whole genome shotgun (WGS) entry which is preliminary data.</text>
</comment>
<dbReference type="Gene3D" id="3.30.70.270">
    <property type="match status" value="1"/>
</dbReference>
<dbReference type="SUPFAM" id="SSF55073">
    <property type="entry name" value="Nucleotide cyclase"/>
    <property type="match status" value="1"/>
</dbReference>
<evidence type="ECO:0000313" key="4">
    <source>
        <dbReference type="EMBL" id="MBL4930726.1"/>
    </source>
</evidence>
<sequence length="716" mass="82793">MKQTKRIIIFAIVLFIGTIILNNKAIVKAKMNNKLSLTEDEINWLEENKDKTFTLGVDPNLGSEYFKYNNEKQGYITPLMKNISEDLGIKVKIETDNWGKIFSDLESNKIDLLYGANETQERDKFMVFTDPIIKIPYVIISRKNNSIKTIGDIDKKTVGFMEKDYIIDNLPKVYKNIYYNKKTYVNQQQEINALLHNEVDAVIMSGGSVIYDYLYKYPDLDYVSKISNINSDMTFSAKKENTTLIEIINKEIEYLKNNNLSEIINSAQIKYNLKVMNLTAEEEKWLLEDGKANVGVIEDYLPFDYYDEGEFKGIDGELIKEISRMTGIKFSYTLSDFDSLSDSLRAGKIDVVNIAKTDERVSYVLYPQSFSKERNIIVGRKDEKEARDIYGLEGKTVAVINGFWQDEVLVKSLSNVKIRRTNNIQESMQLVHEGKADYLIENPTVVRYYTEELQYYDLVQRGNTSNDSFLYLGVSKNKPELAGIINKVLPMIDMDEIYQKGYEEVPHVNYDKSNKNLFILVIVLLMIIIIIILFIVKLIGALIGAKTEKELLQQREYYLSIDPLTEFYNRSYFNTKFLNNTDESIYPQVLIVADINNLKIVNDTYGHYYGDTYIKIFSDALREACPNDSVIFRIGGDEFFIVINNSNEEIAVEVINKIHEISKEKRVSFDGKDIFVPTGAIGYSIRYSSEISFEDLYKAADENMYMNKRMFKKKIE</sequence>
<keyword evidence="1" id="KW-0732">Signal</keyword>
<evidence type="ECO:0000259" key="3">
    <source>
        <dbReference type="PROSITE" id="PS50887"/>
    </source>
</evidence>
<dbReference type="Pfam" id="PF00497">
    <property type="entry name" value="SBP_bac_3"/>
    <property type="match status" value="2"/>
</dbReference>
<dbReference type="PROSITE" id="PS50887">
    <property type="entry name" value="GGDEF"/>
    <property type="match status" value="1"/>
</dbReference>
<dbReference type="CDD" id="cd01007">
    <property type="entry name" value="PBP2_BvgS_HisK_like"/>
    <property type="match status" value="1"/>
</dbReference>
<dbReference type="InterPro" id="IPR000160">
    <property type="entry name" value="GGDEF_dom"/>
</dbReference>
<keyword evidence="2" id="KW-0472">Membrane</keyword>
<accession>A0A937FFZ4</accession>
<dbReference type="SMART" id="SM00062">
    <property type="entry name" value="PBPb"/>
    <property type="match status" value="2"/>
</dbReference>
<dbReference type="InterPro" id="IPR029787">
    <property type="entry name" value="Nucleotide_cyclase"/>
</dbReference>
<protein>
    <submittedName>
        <fullName evidence="4">Transporter substrate-binding domain-containing protein</fullName>
    </submittedName>
</protein>
<dbReference type="AlphaFoldDB" id="A0A937FFZ4"/>
<feature type="domain" description="GGDEF" evidence="3">
    <location>
        <begin position="586"/>
        <end position="716"/>
    </location>
</feature>
<dbReference type="NCBIfam" id="TIGR00254">
    <property type="entry name" value="GGDEF"/>
    <property type="match status" value="1"/>
</dbReference>
<feature type="transmembrane region" description="Helical" evidence="2">
    <location>
        <begin position="517"/>
        <end position="545"/>
    </location>
</feature>
<proteinExistence type="predicted"/>
<dbReference type="SMART" id="SM00267">
    <property type="entry name" value="GGDEF"/>
    <property type="match status" value="1"/>
</dbReference>
<dbReference type="Proteomes" id="UP000623681">
    <property type="component" value="Unassembled WGS sequence"/>
</dbReference>
<dbReference type="RefSeq" id="WP_202766109.1">
    <property type="nucleotide sequence ID" value="NZ_JAESWA010000015.1"/>
</dbReference>
<keyword evidence="2" id="KW-0812">Transmembrane</keyword>